<dbReference type="Proteomes" id="UP001732700">
    <property type="component" value="Chromosome 5C"/>
</dbReference>
<evidence type="ECO:0000313" key="2">
    <source>
        <dbReference type="Proteomes" id="UP001732700"/>
    </source>
</evidence>
<organism evidence="1 2">
    <name type="scientific">Avena sativa</name>
    <name type="common">Oat</name>
    <dbReference type="NCBI Taxonomy" id="4498"/>
    <lineage>
        <taxon>Eukaryota</taxon>
        <taxon>Viridiplantae</taxon>
        <taxon>Streptophyta</taxon>
        <taxon>Embryophyta</taxon>
        <taxon>Tracheophyta</taxon>
        <taxon>Spermatophyta</taxon>
        <taxon>Magnoliopsida</taxon>
        <taxon>Liliopsida</taxon>
        <taxon>Poales</taxon>
        <taxon>Poaceae</taxon>
        <taxon>BOP clade</taxon>
        <taxon>Pooideae</taxon>
        <taxon>Poodae</taxon>
        <taxon>Poeae</taxon>
        <taxon>Poeae Chloroplast Group 1 (Aveneae type)</taxon>
        <taxon>Aveninae</taxon>
        <taxon>Avena</taxon>
    </lineage>
</organism>
<reference evidence="1" key="2">
    <citation type="submission" date="2025-09" db="UniProtKB">
        <authorList>
            <consortium name="EnsemblPlants"/>
        </authorList>
    </citation>
    <scope>IDENTIFICATION</scope>
</reference>
<reference evidence="1" key="1">
    <citation type="submission" date="2021-05" db="EMBL/GenBank/DDBJ databases">
        <authorList>
            <person name="Scholz U."/>
            <person name="Mascher M."/>
            <person name="Fiebig A."/>
        </authorList>
    </citation>
    <scope>NUCLEOTIDE SEQUENCE [LARGE SCALE GENOMIC DNA]</scope>
</reference>
<accession>A0ACD5Y399</accession>
<protein>
    <submittedName>
        <fullName evidence="1">Uncharacterized protein</fullName>
    </submittedName>
</protein>
<proteinExistence type="predicted"/>
<dbReference type="EnsemblPlants" id="AVESA.00010b.r2.5CG0897000.1">
    <property type="protein sequence ID" value="AVESA.00010b.r2.5CG0897000.1.CDS"/>
    <property type="gene ID" value="AVESA.00010b.r2.5CG0897000"/>
</dbReference>
<evidence type="ECO:0000313" key="1">
    <source>
        <dbReference type="EnsemblPlants" id="AVESA.00010b.r2.5CG0897000.1.CDS"/>
    </source>
</evidence>
<keyword evidence="2" id="KW-1185">Reference proteome</keyword>
<name>A0ACD5Y399_AVESA</name>
<sequence>MQDFGQWLPQSQSSGEFCFSSMMLSQLDSSLEIQTRNSTVALLEKESAHPLGIRTAAGPIEVTRNDAGAIEDVQNGAGPAEVIDLNNTPPPKAKRKKHRPKVFKPPKTPKSATPKPSKVKEEKPSGKRKYVRKNTPAGQPPPEQTGDSHCRSKPKSAKRCLNIDGDAPRESTHPGSQAQLMSTNPKDYQQSESSTSQSNVQTQLPCHVGFTTSSMYSSANQMAGAQLLPADTTETTIYRSANEMANAQFLPAHYMPKTVLLDLNSSMDQIQNEYTNFVDRPAQFFQAGIKETVQNDPLLELCTGMPGKRLPDLNSSISLMQGMPTNFTEYLLSSPQASVTETQMDKQMLNCRKIPGNSITTGQSSEGVAMRENFNPNPYSREAWVTDQMSHGYRSAQNLISLPKNIEGHSKIANLNGHTAIDNYLKFTTSSYMQTGGALGPHGSSGSSHMHVLDTRGQHNASNGAHTSLGVNFDQQRNGWTSLDACRAATSQGSYFPENYKRMRTDNHSNSLNGAVSNISTPSMYLSNNQNTNVVSAINSNVFTLADAQRLIAREKSRASRGMISFGASGHNIVERPEMIQQHYRHAMHGTACRDSLEAPDEHFRLITAKFTQLPSNTNMLQNQNYISRIGSHQLQFLEGNTVKGSDLPAELHKQSTSPQDDTQSSFCIGPSDELDRSINGNCLSFPVVPTTQSKGNDTVKKISGQLESSGEVIRPLTNPINSSPVTDVLRNENYQVEVCGEATAAKASEKRKVGRPRKEIKPGEMPKPRGRPRKEKVVGTELKSKGSHTDRLQHEDICSVSGHHAVEAPGFKGLNMERSGESFSGAIASLVDPLDLIIQKIKVLDISKSDDTGTPEPCGALVPYKEEFGVIVPYEGKGKRKHARVKVNLDPVTTLMWKLLMEPDMVDGSEEMDKDKEKWLDEERKIFRGRIDSFIARMHLVQGDRRFSPWKGSVVDSVVGVFLTQNVSDHLSSSAFMSLAAKFPAKPEVSRIPASGMFHAMSEENGDCSGLFGDSVKLQGGILVEEASNTTGSLVTTEEKEGSNSIGLFGNSPGDGVDCAGVYYNSYGTVPVRLHQSKTLAAGTENVVEAEDVALEDVVSSQNSAISSQSSPDYLFHMTDHMFPSTYVNFTAEDFVGRNMFNGTSNSTTYTELLSMQELKSNPNEKNGLSEYDRFPEPCTNKGSMPSEVHNLTSKRQPFHASVSCHQNSQVHLPDITYASYLERSVYTGLNRTDDSNATPADTRFACPLSSPGIDCDKTKMADSLTALLYDIDGSLSQDKIHFPSAMTRGADIISPIMDKFFYPSSSESVSFAKEQSIGNSLSRNDVVAAFVEQHVIPDLQEECPAKTEQIGGNVGLLKNKDGSHYSSNLYQSEKPNSEILQGVASDPIEKPKDTQKALPEVPADRSKTKKARVGARKKKTYDWDILRKEVLVNRGNEERGQNAKDALDWETIRQIDVKEISDTIRERGMNNMLSERIKAFLNRLVTDHGAIDLEWLRYVDPDKAKEYLLSIRGLGLKSVECVRLLTLHHMAFPVDTNVGRICVRLGWVPLQPLPESLQLHLLELYPMLENIQKYLWPRLCKLDQRTLYELHYQMITFGKVFCTKSKPNCNACPMRAECKHFASAFASARLALPGPEVKSLVTSGNPIAAESCHQPYISSRPVNQLDWNAHAHDLVLDNRQPIIEEPASPEPEPETVDIKESAIEDIFFDGPEEIPTIKLNFEEFAQNLKNYMQVNNIEIEEADMSSALVAITPEAASIPTPRLKNISRLRTEHQVYELPDSHPLLEGYDQREPDDPCPYLLSIWTPGETAQSTDVPRTSCNSHESGKLCDSSACFSCNSIRETQAQKVRGTILIPCRTAMRGSFPLNGTYFQVNEVFADHDSSRNPVDVPRRWIWDLPKRTVYFGTSTPSIFKGLTTEEIQHCFWKGFVCVRGFDRISRAPRPLYARLHFPASKVTRNKKGAASAATDDT</sequence>